<evidence type="ECO:0000256" key="2">
    <source>
        <dbReference type="ARBA" id="ARBA00006228"/>
    </source>
</evidence>
<evidence type="ECO:0000256" key="3">
    <source>
        <dbReference type="ARBA" id="ARBA00022475"/>
    </source>
</evidence>
<dbReference type="Pfam" id="PF01899">
    <property type="entry name" value="MNHE"/>
    <property type="match status" value="1"/>
</dbReference>
<evidence type="ECO:0000256" key="4">
    <source>
        <dbReference type="ARBA" id="ARBA00022692"/>
    </source>
</evidence>
<keyword evidence="3" id="KW-1003">Cell membrane</keyword>
<proteinExistence type="inferred from homology"/>
<comment type="similarity">
    <text evidence="2">Belongs to the CPA3 antiporters (TC 2.A.63) subunit E family.</text>
</comment>
<keyword evidence="6 7" id="KW-0472">Membrane</keyword>
<dbReference type="EMBL" id="JBHTBR010000002">
    <property type="protein sequence ID" value="MFC7290926.1"/>
    <property type="molecule type" value="Genomic_DNA"/>
</dbReference>
<comment type="caution">
    <text evidence="8">The sequence shown here is derived from an EMBL/GenBank/DDBJ whole genome shotgun (WGS) entry which is preliminary data.</text>
</comment>
<keyword evidence="4 7" id="KW-0812">Transmembrane</keyword>
<evidence type="ECO:0000256" key="7">
    <source>
        <dbReference type="SAM" id="Phobius"/>
    </source>
</evidence>
<gene>
    <name evidence="8" type="ORF">ACFQS8_04815</name>
</gene>
<evidence type="ECO:0000313" key="9">
    <source>
        <dbReference type="Proteomes" id="UP001596492"/>
    </source>
</evidence>
<feature type="transmembrane region" description="Helical" evidence="7">
    <location>
        <begin position="20"/>
        <end position="42"/>
    </location>
</feature>
<dbReference type="PANTHER" id="PTHR34584">
    <property type="entry name" value="NA(+)/H(+) ANTIPORTER SUBUNIT E1"/>
    <property type="match status" value="1"/>
</dbReference>
<evidence type="ECO:0000256" key="6">
    <source>
        <dbReference type="ARBA" id="ARBA00023136"/>
    </source>
</evidence>
<evidence type="ECO:0000256" key="5">
    <source>
        <dbReference type="ARBA" id="ARBA00022989"/>
    </source>
</evidence>
<organism evidence="8 9">
    <name type="scientific">Hirschia litorea</name>
    <dbReference type="NCBI Taxonomy" id="1199156"/>
    <lineage>
        <taxon>Bacteria</taxon>
        <taxon>Pseudomonadati</taxon>
        <taxon>Pseudomonadota</taxon>
        <taxon>Alphaproteobacteria</taxon>
        <taxon>Hyphomonadales</taxon>
        <taxon>Hyphomonadaceae</taxon>
        <taxon>Hirschia</taxon>
    </lineage>
</organism>
<sequence>MAYLLGLIAGVSIFWFGLSGYFQFPILHMGIGSIIFVIWFVARLKIIDRETSPYFLLPRILGYWIWLGGEIVKANLVVLRAALSVTPDIEPAMTRVKTRCKSDLAKASFANAITLTPGTVTIDIEGDELLVHGLYARDVAPGSFDEMDRRTSEAIDGKS</sequence>
<comment type="subcellular location">
    <subcellularLocation>
        <location evidence="1">Cell membrane</location>
        <topology evidence="1">Multi-pass membrane protein</topology>
    </subcellularLocation>
</comment>
<keyword evidence="5 7" id="KW-1133">Transmembrane helix</keyword>
<dbReference type="InterPro" id="IPR002758">
    <property type="entry name" value="Cation_antiport_E"/>
</dbReference>
<protein>
    <submittedName>
        <fullName evidence="8">Na+/H+ antiporter subunit E</fullName>
    </submittedName>
</protein>
<dbReference type="RefSeq" id="WP_382166130.1">
    <property type="nucleotide sequence ID" value="NZ_JBHTBR010000002.1"/>
</dbReference>
<accession>A0ABW2IJ83</accession>
<evidence type="ECO:0000313" key="8">
    <source>
        <dbReference type="EMBL" id="MFC7290926.1"/>
    </source>
</evidence>
<evidence type="ECO:0000256" key="1">
    <source>
        <dbReference type="ARBA" id="ARBA00004651"/>
    </source>
</evidence>
<keyword evidence="9" id="KW-1185">Reference proteome</keyword>
<dbReference type="Proteomes" id="UP001596492">
    <property type="component" value="Unassembled WGS sequence"/>
</dbReference>
<dbReference type="PANTHER" id="PTHR34584:SF1">
    <property type="entry name" value="NA(+)_H(+) ANTIPORTER SUBUNIT E1"/>
    <property type="match status" value="1"/>
</dbReference>
<name>A0ABW2IJ83_9PROT</name>
<reference evidence="9" key="1">
    <citation type="journal article" date="2019" name="Int. J. Syst. Evol. Microbiol.">
        <title>The Global Catalogue of Microorganisms (GCM) 10K type strain sequencing project: providing services to taxonomists for standard genome sequencing and annotation.</title>
        <authorList>
            <consortium name="The Broad Institute Genomics Platform"/>
            <consortium name="The Broad Institute Genome Sequencing Center for Infectious Disease"/>
            <person name="Wu L."/>
            <person name="Ma J."/>
        </authorList>
    </citation>
    <scope>NUCLEOTIDE SEQUENCE [LARGE SCALE GENOMIC DNA]</scope>
    <source>
        <strain evidence="9">CCUG 51308</strain>
    </source>
</reference>